<dbReference type="AlphaFoldDB" id="A0A199USV0"/>
<accession>A0A199USV0</accession>
<feature type="region of interest" description="Disordered" evidence="1">
    <location>
        <begin position="214"/>
        <end position="242"/>
    </location>
</feature>
<dbReference type="InterPro" id="IPR034571">
    <property type="entry name" value="APEM9"/>
</dbReference>
<protein>
    <recommendedName>
        <fullName evidence="5">Protein APEM9</fullName>
    </recommendedName>
</protein>
<evidence type="ECO:0000256" key="2">
    <source>
        <dbReference type="SAM" id="Phobius"/>
    </source>
</evidence>
<evidence type="ECO:0008006" key="5">
    <source>
        <dbReference type="Google" id="ProtNLM"/>
    </source>
</evidence>
<comment type="caution">
    <text evidence="3">The sequence shown here is derived from an EMBL/GenBank/DDBJ whole genome shotgun (WGS) entry which is preliminary data.</text>
</comment>
<keyword evidence="2" id="KW-0472">Membrane</keyword>
<sequence>MQIDPAYRPSSAETHGGEYDIWKQIDDAERHLVGNMFEEAAALASSIVRNIRTSQLEHIVDDIQLVEMVEAAGMVLIQSLKELGRISQLFVELKEVYGSVAAIPVQVFLTGASMQITEGFTSNLGADFEDYLAKWECTNDGIYILTEGEEDCRRIRQCVLSAEDYLDVAELYTITFLGTVLHETELAISWTEGVKLREEERQDLLRRLHSLQSTANHRSPAGSAEKQATKESHPSSATNASKVEEYPKTIQPHFLSSGDKLKAGLKSLHPSVQRIDPCFWWFRTVRIKFGKVQLVLPGAKLLLIVSLIFSTYYILRKRGTVLKRIASRQLLSLRKALVDAWGLAFSIQMNPLAAVQQLPSAPQRSW</sequence>
<feature type="transmembrane region" description="Helical" evidence="2">
    <location>
        <begin position="294"/>
        <end position="315"/>
    </location>
</feature>
<evidence type="ECO:0000313" key="3">
    <source>
        <dbReference type="EMBL" id="OAY67839.1"/>
    </source>
</evidence>
<reference evidence="3 4" key="1">
    <citation type="journal article" date="2016" name="DNA Res.">
        <title>The draft genome of MD-2 pineapple using hybrid error correction of long reads.</title>
        <authorList>
            <person name="Redwan R.M."/>
            <person name="Saidin A."/>
            <person name="Kumar S.V."/>
        </authorList>
    </citation>
    <scope>NUCLEOTIDE SEQUENCE [LARGE SCALE GENOMIC DNA]</scope>
    <source>
        <strain evidence="4">cv. MD2</strain>
        <tissue evidence="3">Leaf</tissue>
    </source>
</reference>
<dbReference type="GO" id="GO:0015919">
    <property type="term" value="P:peroxisomal membrane transport"/>
    <property type="evidence" value="ECO:0007669"/>
    <property type="project" value="InterPro"/>
</dbReference>
<proteinExistence type="predicted"/>
<dbReference type="EMBL" id="LSRQ01005254">
    <property type="protein sequence ID" value="OAY67839.1"/>
    <property type="molecule type" value="Genomic_DNA"/>
</dbReference>
<dbReference type="PANTHER" id="PTHR36361">
    <property type="entry name" value="PROTEIN APEM9"/>
    <property type="match status" value="1"/>
</dbReference>
<dbReference type="STRING" id="4615.A0A199USV0"/>
<name>A0A199USV0_ANACO</name>
<evidence type="ECO:0000256" key="1">
    <source>
        <dbReference type="SAM" id="MobiDB-lite"/>
    </source>
</evidence>
<evidence type="ECO:0000313" key="4">
    <source>
        <dbReference type="Proteomes" id="UP000092600"/>
    </source>
</evidence>
<dbReference type="Proteomes" id="UP000092600">
    <property type="component" value="Unassembled WGS sequence"/>
</dbReference>
<organism evidence="3 4">
    <name type="scientific">Ananas comosus</name>
    <name type="common">Pineapple</name>
    <name type="synonym">Ananas ananas</name>
    <dbReference type="NCBI Taxonomy" id="4615"/>
    <lineage>
        <taxon>Eukaryota</taxon>
        <taxon>Viridiplantae</taxon>
        <taxon>Streptophyta</taxon>
        <taxon>Embryophyta</taxon>
        <taxon>Tracheophyta</taxon>
        <taxon>Spermatophyta</taxon>
        <taxon>Magnoliopsida</taxon>
        <taxon>Liliopsida</taxon>
        <taxon>Poales</taxon>
        <taxon>Bromeliaceae</taxon>
        <taxon>Bromelioideae</taxon>
        <taxon>Ananas</taxon>
    </lineage>
</organism>
<keyword evidence="2" id="KW-1133">Transmembrane helix</keyword>
<dbReference type="PANTHER" id="PTHR36361:SF1">
    <property type="entry name" value="PROTEIN APEM9"/>
    <property type="match status" value="1"/>
</dbReference>
<gene>
    <name evidence="3" type="ORF">ACMD2_10632</name>
</gene>
<keyword evidence="2" id="KW-0812">Transmembrane</keyword>